<protein>
    <submittedName>
        <fullName evidence="1">Uncharacterized protein</fullName>
    </submittedName>
</protein>
<proteinExistence type="predicted"/>
<reference evidence="1" key="2">
    <citation type="journal article" date="2015" name="Fish Shellfish Immunol.">
        <title>Early steps in the European eel (Anguilla anguilla)-Vibrio vulnificus interaction in the gills: Role of the RtxA13 toxin.</title>
        <authorList>
            <person name="Callol A."/>
            <person name="Pajuelo D."/>
            <person name="Ebbesson L."/>
            <person name="Teles M."/>
            <person name="MacKenzie S."/>
            <person name="Amaro C."/>
        </authorList>
    </citation>
    <scope>NUCLEOTIDE SEQUENCE</scope>
</reference>
<reference evidence="1" key="1">
    <citation type="submission" date="2014-11" db="EMBL/GenBank/DDBJ databases">
        <authorList>
            <person name="Amaro Gonzalez C."/>
        </authorList>
    </citation>
    <scope>NUCLEOTIDE SEQUENCE</scope>
</reference>
<organism evidence="1">
    <name type="scientific">Anguilla anguilla</name>
    <name type="common">European freshwater eel</name>
    <name type="synonym">Muraena anguilla</name>
    <dbReference type="NCBI Taxonomy" id="7936"/>
    <lineage>
        <taxon>Eukaryota</taxon>
        <taxon>Metazoa</taxon>
        <taxon>Chordata</taxon>
        <taxon>Craniata</taxon>
        <taxon>Vertebrata</taxon>
        <taxon>Euteleostomi</taxon>
        <taxon>Actinopterygii</taxon>
        <taxon>Neopterygii</taxon>
        <taxon>Teleostei</taxon>
        <taxon>Anguilliformes</taxon>
        <taxon>Anguillidae</taxon>
        <taxon>Anguilla</taxon>
    </lineage>
</organism>
<dbReference type="EMBL" id="GBXM01077727">
    <property type="protein sequence ID" value="JAH30850.1"/>
    <property type="molecule type" value="Transcribed_RNA"/>
</dbReference>
<sequence length="45" mass="5232">MKGNGWYTDIISCNPQSPFYEITSPRCQRPVCFFLSKLTLYNNVV</sequence>
<name>A0A0E9RR51_ANGAN</name>
<dbReference type="AlphaFoldDB" id="A0A0E9RR51"/>
<evidence type="ECO:0000313" key="1">
    <source>
        <dbReference type="EMBL" id="JAH30850.1"/>
    </source>
</evidence>
<accession>A0A0E9RR51</accession>